<keyword evidence="3" id="KW-0808">Transferase</keyword>
<dbReference type="PROSITE" id="PS50878">
    <property type="entry name" value="RT_POL"/>
    <property type="match status" value="1"/>
</dbReference>
<reference evidence="3" key="2">
    <citation type="submission" date="2012-03" db="EMBL/GenBank/DDBJ databases">
        <authorList>
            <person name="Ayana D.T."/>
            <person name="Kaufmann H."/>
            <person name="Biber A."/>
            <person name="Debener T."/>
        </authorList>
    </citation>
    <scope>NUCLEOTIDE SEQUENCE</scope>
    <source>
        <tissue evidence="3">Leaf</tissue>
    </source>
</reference>
<feature type="compositionally biased region" description="Polar residues" evidence="1">
    <location>
        <begin position="535"/>
        <end position="546"/>
    </location>
</feature>
<evidence type="ECO:0000259" key="2">
    <source>
        <dbReference type="PROSITE" id="PS50878"/>
    </source>
</evidence>
<dbReference type="InterPro" id="IPR005135">
    <property type="entry name" value="Endo/exonuclease/phosphatase"/>
</dbReference>
<organism evidence="3">
    <name type="scientific">Rosa rugosa</name>
    <name type="common">Rugosa rose</name>
    <dbReference type="NCBI Taxonomy" id="74645"/>
    <lineage>
        <taxon>Eukaryota</taxon>
        <taxon>Viridiplantae</taxon>
        <taxon>Streptophyta</taxon>
        <taxon>Embryophyta</taxon>
        <taxon>Tracheophyta</taxon>
        <taxon>Spermatophyta</taxon>
        <taxon>Magnoliopsida</taxon>
        <taxon>eudicotyledons</taxon>
        <taxon>Gunneridae</taxon>
        <taxon>Pentapetalae</taxon>
        <taxon>rosids</taxon>
        <taxon>fabids</taxon>
        <taxon>Rosales</taxon>
        <taxon>Rosaceae</taxon>
        <taxon>Rosoideae</taxon>
        <taxon>Rosoideae incertae sedis</taxon>
        <taxon>Rosa</taxon>
    </lineage>
</organism>
<dbReference type="InterPro" id="IPR000477">
    <property type="entry name" value="RT_dom"/>
</dbReference>
<reference evidence="3" key="1">
    <citation type="journal article" date="2012" name="BMC Genomics">
        <title>Evolution of the Rdr1 TNL-cluster in roses and other Rosaceous species.</title>
        <authorList>
            <person name="Terefe-Ayana D."/>
            <person name="Kaufmann H."/>
            <person name="Linde M."/>
            <person name="Debener T."/>
        </authorList>
    </citation>
    <scope>NUCLEOTIDE SEQUENCE</scope>
    <source>
        <tissue evidence="3">Leaf</tissue>
    </source>
</reference>
<keyword evidence="3" id="KW-0548">Nucleotidyltransferase</keyword>
<proteinExistence type="predicted"/>
<feature type="compositionally biased region" description="Polar residues" evidence="1">
    <location>
        <begin position="556"/>
        <end position="566"/>
    </location>
</feature>
<evidence type="ECO:0000256" key="1">
    <source>
        <dbReference type="SAM" id="MobiDB-lite"/>
    </source>
</evidence>
<dbReference type="GO" id="GO:0003964">
    <property type="term" value="F:RNA-directed DNA polymerase activity"/>
    <property type="evidence" value="ECO:0007669"/>
    <property type="project" value="UniProtKB-KW"/>
</dbReference>
<dbReference type="Pfam" id="PF03372">
    <property type="entry name" value="Exo_endo_phos"/>
    <property type="match status" value="1"/>
</dbReference>
<dbReference type="PANTHER" id="PTHR33116:SF86">
    <property type="entry name" value="REVERSE TRANSCRIPTASE DOMAIN-CONTAINING PROTEIN"/>
    <property type="match status" value="1"/>
</dbReference>
<dbReference type="InterPro" id="IPR036691">
    <property type="entry name" value="Endo/exonu/phosph_ase_sf"/>
</dbReference>
<dbReference type="SUPFAM" id="SSF56219">
    <property type="entry name" value="DNase I-like"/>
    <property type="match status" value="1"/>
</dbReference>
<dbReference type="InterPro" id="IPR043502">
    <property type="entry name" value="DNA/RNA_pol_sf"/>
</dbReference>
<dbReference type="PANTHER" id="PTHR33116">
    <property type="entry name" value="REVERSE TRANSCRIPTASE ZINC-BINDING DOMAIN-CONTAINING PROTEIN-RELATED-RELATED"/>
    <property type="match status" value="1"/>
</dbReference>
<evidence type="ECO:0000313" key="3">
    <source>
        <dbReference type="EMBL" id="AFP55574.1"/>
    </source>
</evidence>
<dbReference type="EMBL" id="JQ791545">
    <property type="protein sequence ID" value="AFP55574.1"/>
    <property type="molecule type" value="Genomic_DNA"/>
</dbReference>
<protein>
    <submittedName>
        <fullName evidence="3">Non-ltr retroelement reverse transcriptase</fullName>
    </submittedName>
</protein>
<accession>J7G2Z7</accession>
<dbReference type="Gene3D" id="3.60.10.10">
    <property type="entry name" value="Endonuclease/exonuclease/phosphatase"/>
    <property type="match status" value="1"/>
</dbReference>
<sequence>MSYQPPRRVTTNASLKHSFVTHHLSTAQPNQRKPSSDYHRLRYHSITIVSRPKISARTAHLAIKCLFTAFQNANRGKQSLHYQGNTRLPPPLPWIWHYLRSYWFTLFNSLSTPFHISFKHCLSVTKYQPPKSPQNTFSSLNMTTIQGEIIIDLLEEDGGDGALPLQILGKAISDRPLNSTAVIRILTQAWAEVGWIHLEPLQNYSNVYSITLEDSIAGQRLMAKSPWSVMGCSFSIHPWPIESRLEDIPLHMLEIWVQVHGLPLGQMTLANARLIGERVGIVQAVEDPHSTGGRRAFLCIRVQIDSSKPLVPGFWSKKAAGTPVWADIRLGHGSRQCPHPCHPAAEKYGAWLSVPAARKFLPQQNDRERRWNDPHDQFFEPRRRRWNQNTPTTYHTTEQAQTEIAPSYPTITVLILARPSEGFFINNHLMLQGEGSNSTEDPMLTLNNSDDLEAMEYAQFQAAHIPIPPLPSDKGVQLFDSVAPPPIMDDVLAPWGLELLHLKRAATEAGDLPTPKKHKSEDKQLVVKKPRSNNRGRPTLASSNTRGRGRGKRSTPNKSQVTISSPQKEFPICESEFFEVQIQHVKHLQVTTIQIPPTTAGSEDTLTIAEIQDSANQDGGGKTLRRICKKHNPEILFLMETRQQEGIIKEWKRNLKFTDHHVVDPIATGRGLALFWGDAVQVSILDSSPNYVDTVVSFLSDAFVCKITWMYGNPHDNEKRAFWRLMYSRFPVQSLPWLVLGDFNEVLDPSEKWGGGPPLPWRIKLFRDFLNNGHLRDLHFKGPGFSWFAMRHGRVFIKERLDRALGNIAWSSSQPNTQILHLPKIGSDHRPLLLDSNPKMLNKTRLFRFEQMWTTHEEYSDVIQRSWPPAFGGSAMRSWNRNLLSCGKALKMWSKEKFSNPSVQVADLLSDIEKLHQSNPPDAHHQINILTDQVTKLWTQDEMYWHQRSRVNWLKLGDQNSSFFHQTTIQRRQYNKIVRLKDDHGNWLDSEADVALQFLDYFTALYQSNGPQQWEEVLDFVDTAVTAEMNKILSSPVSLLEVKKAVFDLGATKAPGPDGFSGIFYQNQWEWVQSIIHESALQHQTSSSLLQVMNRTHLALIPKVKAPTHPSHYRPIALCNFSYKILTKIIASRLQPFMSELISDNQSAFVSNRQIQDNVIIAHEIYHHLKLTRSCNNGAFGLKLDMNKAYDRVEWNFLEAVLRKMGFVDSWIGLVMSCVTTSSLSVLINGKPGPSFLPSRGLRQGDPLSPFLFLFVNDVLSRMINKMCQDSLLTPVTIGPNNLPVSHLFFADDSLFFLRATLQNCETLSDLLHTYCIASGQLINVEKSSIFFSPNTPPEIAHLLSSIMQIPVVSDPGTYLGLPTFWHRSKKKALGFIKDSILRKVKGWKQATLSQAGKEVLIKAVATAIPAYPMGCFKFPSTLCKELNGILADFWWGNVDTRGIHWKSWDFLARPKKDGGMGFRNLEDFNNSLLAKQAWRLHQNPFALWARVLEQLYYPRSSFLEAPKGPNPSWIWNSLLIGRNFIHKEALWNIGNGFSVNIVGDNWIPSIPPSTVSLPLNEDNSRVCELINWDTKSWELDHFAETITPTQRLLISAIPITSLAAPDTLIWPYTKDGVYSVKSGYHLLHSKSQVKWSSTHNRNPGGARRCYGFKMT</sequence>
<feature type="region of interest" description="Disordered" evidence="1">
    <location>
        <begin position="510"/>
        <end position="566"/>
    </location>
</feature>
<keyword evidence="3" id="KW-0695">RNA-directed DNA polymerase</keyword>
<dbReference type="CDD" id="cd01650">
    <property type="entry name" value="RT_nLTR_like"/>
    <property type="match status" value="1"/>
</dbReference>
<feature type="domain" description="Reverse transcriptase" evidence="2">
    <location>
        <begin position="1082"/>
        <end position="1364"/>
    </location>
</feature>
<dbReference type="Pfam" id="PF00078">
    <property type="entry name" value="RVT_1"/>
    <property type="match status" value="1"/>
</dbReference>
<dbReference type="SUPFAM" id="SSF56672">
    <property type="entry name" value="DNA/RNA polymerases"/>
    <property type="match status" value="1"/>
</dbReference>
<name>J7G2Z7_ROSRU</name>